<organism evidence="1">
    <name type="scientific">Rhizophora mucronata</name>
    <name type="common">Asiatic mangrove</name>
    <dbReference type="NCBI Taxonomy" id="61149"/>
    <lineage>
        <taxon>Eukaryota</taxon>
        <taxon>Viridiplantae</taxon>
        <taxon>Streptophyta</taxon>
        <taxon>Embryophyta</taxon>
        <taxon>Tracheophyta</taxon>
        <taxon>Spermatophyta</taxon>
        <taxon>Magnoliopsida</taxon>
        <taxon>eudicotyledons</taxon>
        <taxon>Gunneridae</taxon>
        <taxon>Pentapetalae</taxon>
        <taxon>rosids</taxon>
        <taxon>fabids</taxon>
        <taxon>Malpighiales</taxon>
        <taxon>Rhizophoraceae</taxon>
        <taxon>Rhizophora</taxon>
    </lineage>
</organism>
<proteinExistence type="predicted"/>
<evidence type="ECO:0000313" key="1">
    <source>
        <dbReference type="EMBL" id="MBX67066.1"/>
    </source>
</evidence>
<accession>A0A2P2QJ92</accession>
<reference evidence="1" key="1">
    <citation type="submission" date="2018-02" db="EMBL/GenBank/DDBJ databases">
        <title>Rhizophora mucronata_Transcriptome.</title>
        <authorList>
            <person name="Meera S.P."/>
            <person name="Sreeshan A."/>
            <person name="Augustine A."/>
        </authorList>
    </citation>
    <scope>NUCLEOTIDE SEQUENCE</scope>
    <source>
        <tissue evidence="1">Leaf</tissue>
    </source>
</reference>
<name>A0A2P2QJ92_RHIMU</name>
<dbReference type="EMBL" id="GGEC01086582">
    <property type="protein sequence ID" value="MBX67066.1"/>
    <property type="molecule type" value="Transcribed_RNA"/>
</dbReference>
<sequence>MHFSIEEASHQGLQPPSDLIVPRCYIS</sequence>
<dbReference type="AlphaFoldDB" id="A0A2P2QJ92"/>
<protein>
    <submittedName>
        <fullName evidence="1">Uncharacterized protein</fullName>
    </submittedName>
</protein>